<name>A0ACC0GH78_9ERIC</name>
<keyword evidence="2" id="KW-1185">Reference proteome</keyword>
<protein>
    <submittedName>
        <fullName evidence="1">Nuclear RNA export factor SDE5</fullName>
    </submittedName>
</protein>
<comment type="caution">
    <text evidence="1">The sequence shown here is derived from an EMBL/GenBank/DDBJ whole genome shotgun (WGS) entry which is preliminary data.</text>
</comment>
<sequence>MEGCGLRSKLDNDDERRTLEGLLDAFGAVFSLKEIASAYCKACRGSCGYDLQKSRDRYPTLGSLSCASGNKNLNWKTNGTKFPREQKRHDDLQHELLSTLFHFPNRSEEISREMVAINAVKRSKAFRQVVVEPLRDTTVERKTANMSPRNDIEEDDEGDNYLVLRKAVKEYRATMKEYYKAAIEAFAQGDHARASKLLEEGQFFHGKAREADEESAQMITEARNGETEDAVSLDLQNQDAKEAIRLLKCHLSSLSGISSMKYLKVIVETNGEDVSKRSRNKRLIIKLLEKESITWVEDGNPGTIKIRLDEINPKCLSFAKK</sequence>
<gene>
    <name evidence="1" type="ORF">LOK49_LG09G01904</name>
</gene>
<dbReference type="Proteomes" id="UP001060215">
    <property type="component" value="Chromosome 8"/>
</dbReference>
<reference evidence="1 2" key="1">
    <citation type="journal article" date="2022" name="Plant J.">
        <title>Chromosome-level genome of Camellia lanceoleosa provides a valuable resource for understanding genome evolution and self-incompatibility.</title>
        <authorList>
            <person name="Gong W."/>
            <person name="Xiao S."/>
            <person name="Wang L."/>
            <person name="Liao Z."/>
            <person name="Chang Y."/>
            <person name="Mo W."/>
            <person name="Hu G."/>
            <person name="Li W."/>
            <person name="Zhao G."/>
            <person name="Zhu H."/>
            <person name="Hu X."/>
            <person name="Ji K."/>
            <person name="Xiang X."/>
            <person name="Song Q."/>
            <person name="Yuan D."/>
            <person name="Jin S."/>
            <person name="Zhang L."/>
        </authorList>
    </citation>
    <scope>NUCLEOTIDE SEQUENCE [LARGE SCALE GENOMIC DNA]</scope>
    <source>
        <strain evidence="1">SQ_2022a</strain>
    </source>
</reference>
<dbReference type="EMBL" id="CM045765">
    <property type="protein sequence ID" value="KAI8000512.1"/>
    <property type="molecule type" value="Genomic_DNA"/>
</dbReference>
<accession>A0ACC0GH78</accession>
<proteinExistence type="predicted"/>
<evidence type="ECO:0000313" key="2">
    <source>
        <dbReference type="Proteomes" id="UP001060215"/>
    </source>
</evidence>
<evidence type="ECO:0000313" key="1">
    <source>
        <dbReference type="EMBL" id="KAI8000512.1"/>
    </source>
</evidence>
<organism evidence="1 2">
    <name type="scientific">Camellia lanceoleosa</name>
    <dbReference type="NCBI Taxonomy" id="1840588"/>
    <lineage>
        <taxon>Eukaryota</taxon>
        <taxon>Viridiplantae</taxon>
        <taxon>Streptophyta</taxon>
        <taxon>Embryophyta</taxon>
        <taxon>Tracheophyta</taxon>
        <taxon>Spermatophyta</taxon>
        <taxon>Magnoliopsida</taxon>
        <taxon>eudicotyledons</taxon>
        <taxon>Gunneridae</taxon>
        <taxon>Pentapetalae</taxon>
        <taxon>asterids</taxon>
        <taxon>Ericales</taxon>
        <taxon>Theaceae</taxon>
        <taxon>Camellia</taxon>
    </lineage>
</organism>